<dbReference type="Gene3D" id="3.30.310.50">
    <property type="entry name" value="Alpha-D-phosphohexomutase, C-terminal domain"/>
    <property type="match status" value="1"/>
</dbReference>
<evidence type="ECO:0000313" key="2">
    <source>
        <dbReference type="Proteomes" id="UP000599312"/>
    </source>
</evidence>
<accession>A0A931FNT6</accession>
<name>A0A931FNT6_9HYPH</name>
<dbReference type="Proteomes" id="UP000599312">
    <property type="component" value="Unassembled WGS sequence"/>
</dbReference>
<dbReference type="InterPro" id="IPR014543">
    <property type="entry name" value="UCP028291"/>
</dbReference>
<protein>
    <submittedName>
        <fullName evidence="1">DUF2218 domain-containing protein</fullName>
    </submittedName>
</protein>
<dbReference type="RefSeq" id="WP_196270692.1">
    <property type="nucleotide sequence ID" value="NZ_JADQDO010000002.1"/>
</dbReference>
<organism evidence="1 2">
    <name type="scientific">Microvirga alba</name>
    <dbReference type="NCBI Taxonomy" id="2791025"/>
    <lineage>
        <taxon>Bacteria</taxon>
        <taxon>Pseudomonadati</taxon>
        <taxon>Pseudomonadota</taxon>
        <taxon>Alphaproteobacteria</taxon>
        <taxon>Hyphomicrobiales</taxon>
        <taxon>Methylobacteriaceae</taxon>
        <taxon>Microvirga</taxon>
    </lineage>
</organism>
<gene>
    <name evidence="1" type="ORF">I2H38_04765</name>
</gene>
<dbReference type="AlphaFoldDB" id="A0A931FNT6"/>
<comment type="caution">
    <text evidence="1">The sequence shown here is derived from an EMBL/GenBank/DDBJ whole genome shotgun (WGS) entry which is preliminary data.</text>
</comment>
<reference evidence="1" key="1">
    <citation type="submission" date="2020-11" db="EMBL/GenBank/DDBJ databases">
        <authorList>
            <person name="Kim M.K."/>
        </authorList>
    </citation>
    <scope>NUCLEOTIDE SEQUENCE</scope>
    <source>
        <strain evidence="1">BT350</strain>
    </source>
</reference>
<dbReference type="EMBL" id="JADQDO010000002">
    <property type="protein sequence ID" value="MBF9232687.1"/>
    <property type="molecule type" value="Genomic_DNA"/>
</dbReference>
<keyword evidence="2" id="KW-1185">Reference proteome</keyword>
<dbReference type="Pfam" id="PF09981">
    <property type="entry name" value="DUF2218"/>
    <property type="match status" value="1"/>
</dbReference>
<sequence>MAPLRAEANVDTIVPDRYLVQLCKHFAPNTPAAYSEAEGRAEFEFGHCTLQAIGKGLMLVVEAEDESSLAQVQRLVSTYLEKSMWRERPTITWIRRG</sequence>
<evidence type="ECO:0000313" key="1">
    <source>
        <dbReference type="EMBL" id="MBF9232687.1"/>
    </source>
</evidence>
<proteinExistence type="predicted"/>